<dbReference type="InterPro" id="IPR008906">
    <property type="entry name" value="HATC_C_dom"/>
</dbReference>
<evidence type="ECO:0000256" key="3">
    <source>
        <dbReference type="SAM" id="SignalP"/>
    </source>
</evidence>
<feature type="compositionally biased region" description="Basic and acidic residues" evidence="2">
    <location>
        <begin position="1203"/>
        <end position="1228"/>
    </location>
</feature>
<accession>A0A445IXB7</accession>
<protein>
    <submittedName>
        <fullName evidence="5">Zinc finger MYM-type protein 1</fullName>
    </submittedName>
</protein>
<evidence type="ECO:0000256" key="1">
    <source>
        <dbReference type="PROSITE-ProRule" id="PRU00047"/>
    </source>
</evidence>
<dbReference type="Pfam" id="PF22936">
    <property type="entry name" value="Pol_BBD"/>
    <property type="match status" value="1"/>
</dbReference>
<keyword evidence="1" id="KW-0863">Zinc-finger</keyword>
<evidence type="ECO:0000313" key="5">
    <source>
        <dbReference type="EMBL" id="RZB90794.1"/>
    </source>
</evidence>
<name>A0A445IXB7_GLYSO</name>
<dbReference type="Pfam" id="PF05699">
    <property type="entry name" value="Dimer_Tnp_hAT"/>
    <property type="match status" value="1"/>
</dbReference>
<dbReference type="Pfam" id="PF14291">
    <property type="entry name" value="DUF4371"/>
    <property type="match status" value="1"/>
</dbReference>
<gene>
    <name evidence="5" type="ORF">D0Y65_023294</name>
</gene>
<feature type="region of interest" description="Disordered" evidence="2">
    <location>
        <begin position="1203"/>
        <end position="1257"/>
    </location>
</feature>
<reference evidence="5 6" key="1">
    <citation type="submission" date="2018-09" db="EMBL/GenBank/DDBJ databases">
        <title>A high-quality reference genome of wild soybean provides a powerful tool to mine soybean genomes.</title>
        <authorList>
            <person name="Xie M."/>
            <person name="Chung C.Y.L."/>
            <person name="Li M.-W."/>
            <person name="Wong F.-L."/>
            <person name="Chan T.-F."/>
            <person name="Lam H.-M."/>
        </authorList>
    </citation>
    <scope>NUCLEOTIDE SEQUENCE [LARGE SCALE GENOMIC DNA]</scope>
    <source>
        <strain evidence="6">cv. W05</strain>
        <tissue evidence="5">Hypocotyl of etiolated seedlings</tissue>
    </source>
</reference>
<sequence length="1454" mass="165473">MGINPLLLLSCFGFLVLLTTSCWLQLCNSHFSNYYTGVQALEILTGCFILVQGNTIAVMGSFIGLKQVRRIVEECMMNKMHPVYNIKEPANLVDKSEDANSNVADMAMSLKKFGKRKSEEIINAKTYIIGSSEQASGKKSKKQSSCTMCGKILSDLGSKSRRIKEKRKSNVKNVKKEHVAASKGCQSKGAQVSDSESDSQSSCQGLLVLERVTETKEVKLRHRSNTVEILKLPPSTPTGSFPTTAFPFFFEMRRFLVDRASIENVNVVQQEVELEPPPNVVNEFNPNEIVRDPGHRKQINEYAPDIQDQVRRAYILKGPMQPHLPSFPRTPFGSVSRAFSKSWYKNYTWLEYSEIKDAAYCFYCFLFKQPGRAEHFGFEVFTKSGYRDWKHASQGLKDHVGSHNSLHNSCVKHYDDYNNQRQSVTSKFAKATKESEELYKIRLTCSLDCSRYLIAQGMAFRGHDESSTSLNKGNFREMVDWVKSQNEQVRDAFDRGGKNCTMTCGDIQKELATCCAHEVTKVIMEELGDRQFSVLIDEFLNDKGNVVERFIALHHVTDTSSKSLKDALYGILDKYTLSISRIRGQGYDGASNMRGEFNGLQRKILDENPYAFYVHCYAHRLQLVVVSVTSSCSSIHDFFEYITLIVNTTSASCKRRDALTEAQHKDILNKLESGEISRGRGLHQSSSLTRPGDTRWGSHHTTLLRLDQMWSSVLKVLSMVDEDGRGPSQAAGLIEKMESFKFAFILRLMLKLFGITNELSNILQRKDLNIVNAMELVDVVKARLGTMRESGWNNFFADVQGFCVAKSILRFFYVAIDKICVEMDHRFSEGSNIILDCFSCLDPKNSFSKFDVDKLARLADIYHADFSDDDRGTIRDQLETYVLQVRRNASFSTCEDVQSLAMKMVQTEKHWVFPLVYKLIELALILPVSTASVERAFSAMKIIKSKLRNKINDVWFNDLMVCYTEREIFKSLDDIDIIRTFTAKKSRKGHLPRFIIFLAPPLVGYNLINIRSIVVSRGFLLKALQFSKYYTRDKDKQYTRAKETQHIEFPIEFRDRIWCWIGTSADEIFLCLHLIPECALDDEIFPRIASATTSKMTWDTLKQEYLGGKKVITVKLQSLRREFETALMTDKESVQEYLSRVSTVVQQMRSYGETMTNEHVVGKVLRSLTNKYDHVVAAIEESKDMADYTFDELMGSLQAHEERLNRNGEKKEEKAFHVKGESSNKEKTGQFSGRGRGRAGSRGRVRGRGQNKEGKEQSYKGPVKCYYCKKPGHKEASCWKKEEDEQKGDQKSNFVENEQKLFLAQRAADNDAGGDVWYIDSGCSNHMSSAKSMFRELNESLKSKVRLGDEKQLEVEGRGMIAIKTEQGNTKLLYDVQYVPNLAHYLLSVGQLLNSGYSVLFENDFCLICDKKSKEVVVKIVMGRNRMFPLDLSGNVSKALTVKGDDDGVRIYIL</sequence>
<dbReference type="GO" id="GO:0008270">
    <property type="term" value="F:zinc ion binding"/>
    <property type="evidence" value="ECO:0007669"/>
    <property type="project" value="UniProtKB-KW"/>
</dbReference>
<dbReference type="SMART" id="SM00597">
    <property type="entry name" value="ZnF_TTF"/>
    <property type="match status" value="1"/>
</dbReference>
<comment type="caution">
    <text evidence="5">The sequence shown here is derived from an EMBL/GenBank/DDBJ whole genome shotgun (WGS) entry which is preliminary data.</text>
</comment>
<proteinExistence type="predicted"/>
<feature type="signal peptide" evidence="3">
    <location>
        <begin position="1"/>
        <end position="29"/>
    </location>
</feature>
<dbReference type="PROSITE" id="PS50158">
    <property type="entry name" value="ZF_CCHC"/>
    <property type="match status" value="1"/>
</dbReference>
<feature type="domain" description="CCHC-type" evidence="4">
    <location>
        <begin position="1264"/>
        <end position="1278"/>
    </location>
</feature>
<dbReference type="SUPFAM" id="SSF53098">
    <property type="entry name" value="Ribonuclease H-like"/>
    <property type="match status" value="1"/>
</dbReference>
<feature type="compositionally biased region" description="Basic residues" evidence="2">
    <location>
        <begin position="1235"/>
        <end position="1249"/>
    </location>
</feature>
<dbReference type="PANTHER" id="PTHR11697:SF230">
    <property type="entry name" value="ZINC FINGER, MYM DOMAIN CONTAINING 1"/>
    <property type="match status" value="1"/>
</dbReference>
<keyword evidence="1" id="KW-0862">Zinc</keyword>
<dbReference type="SUPFAM" id="SSF54791">
    <property type="entry name" value="Eukaryotic type KH-domain (KH-domain type I)"/>
    <property type="match status" value="1"/>
</dbReference>
<keyword evidence="6" id="KW-1185">Reference proteome</keyword>
<dbReference type="InterPro" id="IPR006580">
    <property type="entry name" value="Znf_TTF"/>
</dbReference>
<feature type="region of interest" description="Disordered" evidence="2">
    <location>
        <begin position="160"/>
        <end position="199"/>
    </location>
</feature>
<keyword evidence="1" id="KW-0479">Metal-binding</keyword>
<dbReference type="InterPro" id="IPR048548">
    <property type="entry name" value="KRR1-like_KH2"/>
</dbReference>
<dbReference type="InterPro" id="IPR036612">
    <property type="entry name" value="KH_dom_type_1_sf"/>
</dbReference>
<dbReference type="InterPro" id="IPR055298">
    <property type="entry name" value="AtLOH3-like"/>
</dbReference>
<organism evidence="5 6">
    <name type="scientific">Glycine soja</name>
    <name type="common">Wild soybean</name>
    <dbReference type="NCBI Taxonomy" id="3848"/>
    <lineage>
        <taxon>Eukaryota</taxon>
        <taxon>Viridiplantae</taxon>
        <taxon>Streptophyta</taxon>
        <taxon>Embryophyta</taxon>
        <taxon>Tracheophyta</taxon>
        <taxon>Spermatophyta</taxon>
        <taxon>Magnoliopsida</taxon>
        <taxon>eudicotyledons</taxon>
        <taxon>Gunneridae</taxon>
        <taxon>Pentapetalae</taxon>
        <taxon>rosids</taxon>
        <taxon>fabids</taxon>
        <taxon>Fabales</taxon>
        <taxon>Fabaceae</taxon>
        <taxon>Papilionoideae</taxon>
        <taxon>50 kb inversion clade</taxon>
        <taxon>NPAAA clade</taxon>
        <taxon>indigoferoid/millettioid clade</taxon>
        <taxon>Phaseoleae</taxon>
        <taxon>Glycine</taxon>
        <taxon>Glycine subgen. Soja</taxon>
    </lineage>
</organism>
<dbReference type="Proteomes" id="UP000289340">
    <property type="component" value="Chromosome 9"/>
</dbReference>
<evidence type="ECO:0000259" key="4">
    <source>
        <dbReference type="PROSITE" id="PS50158"/>
    </source>
</evidence>
<dbReference type="Pfam" id="PF21800">
    <property type="entry name" value="KH_KRR1_2nd"/>
    <property type="match status" value="1"/>
</dbReference>
<keyword evidence="3" id="KW-0732">Signal</keyword>
<dbReference type="InterPro" id="IPR012337">
    <property type="entry name" value="RNaseH-like_sf"/>
</dbReference>
<dbReference type="GO" id="GO:0046983">
    <property type="term" value="F:protein dimerization activity"/>
    <property type="evidence" value="ECO:0007669"/>
    <property type="project" value="InterPro"/>
</dbReference>
<dbReference type="InterPro" id="IPR054722">
    <property type="entry name" value="PolX-like_BBD"/>
</dbReference>
<dbReference type="InterPro" id="IPR025398">
    <property type="entry name" value="DUF4371"/>
</dbReference>
<feature type="compositionally biased region" description="Basic residues" evidence="2">
    <location>
        <begin position="160"/>
        <end position="173"/>
    </location>
</feature>
<dbReference type="EMBL" id="QZWG01000009">
    <property type="protein sequence ID" value="RZB90794.1"/>
    <property type="molecule type" value="Genomic_DNA"/>
</dbReference>
<dbReference type="Gene3D" id="3.30.1370.10">
    <property type="entry name" value="K Homology domain, type 1"/>
    <property type="match status" value="1"/>
</dbReference>
<dbReference type="GO" id="GO:0003723">
    <property type="term" value="F:RNA binding"/>
    <property type="evidence" value="ECO:0007669"/>
    <property type="project" value="UniProtKB-KW"/>
</dbReference>
<dbReference type="InterPro" id="IPR001878">
    <property type="entry name" value="Znf_CCHC"/>
</dbReference>
<evidence type="ECO:0000313" key="6">
    <source>
        <dbReference type="Proteomes" id="UP000289340"/>
    </source>
</evidence>
<dbReference type="Pfam" id="PF14223">
    <property type="entry name" value="Retrotran_gag_2"/>
    <property type="match status" value="1"/>
</dbReference>
<feature type="chain" id="PRO_5019107633" evidence="3">
    <location>
        <begin position="30"/>
        <end position="1454"/>
    </location>
</feature>
<evidence type="ECO:0000256" key="2">
    <source>
        <dbReference type="SAM" id="MobiDB-lite"/>
    </source>
</evidence>
<dbReference type="PANTHER" id="PTHR11697">
    <property type="entry name" value="GENERAL TRANSCRIPTION FACTOR 2-RELATED ZINC FINGER PROTEIN"/>
    <property type="match status" value="1"/>
</dbReference>